<accession>A0ABY2NSG4</accession>
<dbReference type="Proteomes" id="UP000298112">
    <property type="component" value="Unassembled WGS sequence"/>
</dbReference>
<comment type="caution">
    <text evidence="1">The sequence shown here is derived from an EMBL/GenBank/DDBJ whole genome shotgun (WGS) entry which is preliminary data.</text>
</comment>
<organism evidence="1 2">
    <name type="scientific">Leptospira vanthielii</name>
    <dbReference type="NCBI Taxonomy" id="293085"/>
    <lineage>
        <taxon>Bacteria</taxon>
        <taxon>Pseudomonadati</taxon>
        <taxon>Spirochaetota</taxon>
        <taxon>Spirochaetia</taxon>
        <taxon>Leptospirales</taxon>
        <taxon>Leptospiraceae</taxon>
        <taxon>Leptospira</taxon>
    </lineage>
</organism>
<sequence length="84" mass="9765">MKFSELDHVILKWNLHYEDDGVGDLTAGTWGVIVDLNEQNSNWATVEFFEREVNEEGFWDTICVICVKLSLLELTKKRYAKLSL</sequence>
<evidence type="ECO:0000313" key="2">
    <source>
        <dbReference type="Proteomes" id="UP000298112"/>
    </source>
</evidence>
<proteinExistence type="predicted"/>
<reference evidence="2" key="1">
    <citation type="journal article" date="2019" name="PLoS Negl. Trop. Dis.">
        <title>Revisiting the worldwide diversity of Leptospira species in the environment.</title>
        <authorList>
            <person name="Vincent A.T."/>
            <person name="Schiettekatte O."/>
            <person name="Bourhy P."/>
            <person name="Veyrier F.J."/>
            <person name="Picardeau M."/>
        </authorList>
    </citation>
    <scope>NUCLEOTIDE SEQUENCE [LARGE SCALE GENOMIC DNA]</scope>
    <source>
        <strain evidence="2">201601955</strain>
    </source>
</reference>
<name>A0ABY2NSG4_9LEPT</name>
<gene>
    <name evidence="1" type="ORF">EHQ95_03790</name>
</gene>
<keyword evidence="2" id="KW-1185">Reference proteome</keyword>
<dbReference type="RefSeq" id="WP_039926112.1">
    <property type="nucleotide sequence ID" value="NZ_RQHF01000009.1"/>
</dbReference>
<evidence type="ECO:0000313" key="1">
    <source>
        <dbReference type="EMBL" id="TGM60484.1"/>
    </source>
</evidence>
<protein>
    <submittedName>
        <fullName evidence="1">Uncharacterized protein</fullName>
    </submittedName>
</protein>
<dbReference type="EMBL" id="RQHF01000009">
    <property type="protein sequence ID" value="TGM60484.1"/>
    <property type="molecule type" value="Genomic_DNA"/>
</dbReference>